<dbReference type="Pfam" id="PF13458">
    <property type="entry name" value="Peripla_BP_6"/>
    <property type="match status" value="1"/>
</dbReference>
<evidence type="ECO:0000256" key="1">
    <source>
        <dbReference type="ARBA" id="ARBA00010062"/>
    </source>
</evidence>
<keyword evidence="3" id="KW-0472">Membrane</keyword>
<feature type="transmembrane region" description="Helical" evidence="3">
    <location>
        <begin position="621"/>
        <end position="642"/>
    </location>
</feature>
<dbReference type="Gene3D" id="1.20.58.390">
    <property type="entry name" value="Neurotransmitter-gated ion-channel transmembrane domain"/>
    <property type="match status" value="1"/>
</dbReference>
<dbReference type="CDD" id="cd06268">
    <property type="entry name" value="PBP1_ABC_transporter_LIVBP-like"/>
    <property type="match status" value="1"/>
</dbReference>
<comment type="similarity">
    <text evidence="1">Belongs to the leucine-binding protein family.</text>
</comment>
<feature type="transmembrane region" description="Helical" evidence="3">
    <location>
        <begin position="12"/>
        <end position="33"/>
    </location>
</feature>
<keyword evidence="3" id="KW-0812">Transmembrane</keyword>
<dbReference type="InterPro" id="IPR028082">
    <property type="entry name" value="Peripla_BP_I"/>
</dbReference>
<organism evidence="6">
    <name type="scientific">Candidatus Kentrum sp. SD</name>
    <dbReference type="NCBI Taxonomy" id="2126332"/>
    <lineage>
        <taxon>Bacteria</taxon>
        <taxon>Pseudomonadati</taxon>
        <taxon>Pseudomonadota</taxon>
        <taxon>Gammaproteobacteria</taxon>
        <taxon>Candidatus Kentrum</taxon>
    </lineage>
</organism>
<feature type="transmembrane region" description="Helical" evidence="3">
    <location>
        <begin position="654"/>
        <end position="672"/>
    </location>
</feature>
<evidence type="ECO:0000313" key="6">
    <source>
        <dbReference type="EMBL" id="VFK43332.1"/>
    </source>
</evidence>
<evidence type="ECO:0000256" key="3">
    <source>
        <dbReference type="SAM" id="Phobius"/>
    </source>
</evidence>
<dbReference type="InterPro" id="IPR028081">
    <property type="entry name" value="Leu-bd"/>
</dbReference>
<proteinExistence type="inferred from homology"/>
<accession>A0A450YP99</accession>
<dbReference type="AlphaFoldDB" id="A0A450YP99"/>
<evidence type="ECO:0000313" key="5">
    <source>
        <dbReference type="EMBL" id="VFK37537.1"/>
    </source>
</evidence>
<keyword evidence="2" id="KW-0732">Signal</keyword>
<feature type="transmembrane region" description="Helical" evidence="3">
    <location>
        <begin position="593"/>
        <end position="614"/>
    </location>
</feature>
<name>A0A450YP99_9GAMM</name>
<dbReference type="EMBL" id="CAADFU010000024">
    <property type="protein sequence ID" value="VFK43332.1"/>
    <property type="molecule type" value="Genomic_DNA"/>
</dbReference>
<gene>
    <name evidence="6" type="ORF">BECKSD772E_GA0070983_102423</name>
    <name evidence="5" type="ORF">BECKSD772F_GA0070984_101623</name>
</gene>
<feature type="domain" description="Leucine-binding protein" evidence="4">
    <location>
        <begin position="61"/>
        <end position="269"/>
    </location>
</feature>
<dbReference type="SUPFAM" id="SSF53822">
    <property type="entry name" value="Periplasmic binding protein-like I"/>
    <property type="match status" value="1"/>
</dbReference>
<reference evidence="6" key="1">
    <citation type="submission" date="2019-02" db="EMBL/GenBank/DDBJ databases">
        <authorList>
            <person name="Gruber-Vodicka R. H."/>
            <person name="Seah K. B. B."/>
        </authorList>
    </citation>
    <scope>NUCLEOTIDE SEQUENCE</scope>
    <source>
        <strain evidence="6">BECK_S1320</strain>
        <strain evidence="5">BECK_S1321</strain>
    </source>
</reference>
<sequence length="714" mass="82575">MLSFVPRKFTRRTYVFVFFIVTVLFSTLFLSFYPEKEYKIGIIVSSTKNNHATIELIKFFVKKRIDEFNKKGGINGRPVKEVYMDDFEDSSLTIRHVEKILRDEYLVGILGCWNSTRAKEIVDLIGTSGVPFIGDFSINTFFSNYGNIYSMDKGVSDELAIFDKFLNDRAIRNVAFIGRLGDLYTIKYYNYIKDSLASDRGIAYEKWLLKSEEIDESALENIISDVEKSRTDIIFLSLGARNGILIESLHKNNIRIPVYSILGTIGKLLSSVGYEFDFDWYDTAVEGIPNVESQRLEELIARYRSDISSIDSSRYLAGYGGRYADGVGMILDAAKSAASQEIRGIREHVIESLRSYISSRRFYKGWSRYWAFTENRTSSEDILLVWKPANYDGFILYPEQYARKAGGYVRKPVIYLNVDMIRITGVNNSEKSFSAEFYLNIKSEDPGIDKSYIEFTNAYRGKDSNEPLINIRAIDEDTGINDNSKGKLQSNYLYKVSGKFDFYPDLRLYPFDEQKFSISFQPRNAAHDFLIQPPKEELRDTDFSTDEWVVNTHYVGMDQDIIRSTKGYVSEEMITPFYKFNYTWVMERSKVDYFIKTVIPLLTILTITYLSVYIRKKNFEATVTIQVTALLASIALYFSVYKPTTDYATLSDEIFLFTYFSITLMMAMSIFKSIRYVEDFSRLMFVANLLQRYAFPAFVLSMVAYVFSVKYFSV</sequence>
<protein>
    <submittedName>
        <fullName evidence="6">ABC-type branched-chain amino acid transport system, substrate-binding protein</fullName>
    </submittedName>
</protein>
<dbReference type="InterPro" id="IPR038050">
    <property type="entry name" value="Neuro_actylchol_rec"/>
</dbReference>
<evidence type="ECO:0000256" key="2">
    <source>
        <dbReference type="ARBA" id="ARBA00022729"/>
    </source>
</evidence>
<feature type="transmembrane region" description="Helical" evidence="3">
    <location>
        <begin position="693"/>
        <end position="712"/>
    </location>
</feature>
<dbReference type="Gene3D" id="3.40.50.2300">
    <property type="match status" value="2"/>
</dbReference>
<evidence type="ECO:0000259" key="4">
    <source>
        <dbReference type="Pfam" id="PF13458"/>
    </source>
</evidence>
<keyword evidence="3" id="KW-1133">Transmembrane helix</keyword>
<dbReference type="EMBL" id="CAADFR010000016">
    <property type="protein sequence ID" value="VFK37537.1"/>
    <property type="molecule type" value="Genomic_DNA"/>
</dbReference>